<comment type="caution">
    <text evidence="1">The sequence shown here is derived from an EMBL/GenBank/DDBJ whole genome shotgun (WGS) entry which is preliminary data.</text>
</comment>
<dbReference type="AlphaFoldDB" id="A0A384K9S7"/>
<organism evidence="1 2">
    <name type="scientific">Haloferax volcanii (strain ATCC 29605 / DSM 3757 / JCM 8879 / NBRC 14742 / NCIMB 2012 / VKM B-1768 / DS2)</name>
    <name type="common">Halobacterium volcanii</name>
    <dbReference type="NCBI Taxonomy" id="309800"/>
    <lineage>
        <taxon>Archaea</taxon>
        <taxon>Methanobacteriati</taxon>
        <taxon>Methanobacteriota</taxon>
        <taxon>Stenosarchaea group</taxon>
        <taxon>Halobacteria</taxon>
        <taxon>Halobacteriales</taxon>
        <taxon>Haloferacaceae</taxon>
        <taxon>Haloferax</taxon>
    </lineage>
</organism>
<gene>
    <name evidence="1" type="ORF">C498_15333</name>
</gene>
<reference evidence="1 2" key="2">
    <citation type="journal article" date="2014" name="PLoS Genet.">
        <title>Phylogenetically driven sequencing of extremely halophilic archaea reveals strategies for static and dynamic osmo-response.</title>
        <authorList>
            <person name="Becker E.A."/>
            <person name="Seitzer P.M."/>
            <person name="Tritt A."/>
            <person name="Larsen D."/>
            <person name="Krusor M."/>
            <person name="Yao A.I."/>
            <person name="Wu D."/>
            <person name="Madern D."/>
            <person name="Eisen J.A."/>
            <person name="Darling A.E."/>
            <person name="Facciotti M.T."/>
        </authorList>
    </citation>
    <scope>NUCLEOTIDE SEQUENCE [LARGE SCALE GENOMIC DNA]</scope>
    <source>
        <strain evidence="2">ATCC 29605 / DSM 3757 / JCM 8879 / NBRC 14742 / NCIMB 2012 / VKM B-1768 / DS2</strain>
    </source>
</reference>
<dbReference type="EMBL" id="AOHU01000097">
    <property type="protein sequence ID" value="ELY26457.1"/>
    <property type="molecule type" value="Genomic_DNA"/>
</dbReference>
<reference evidence="2" key="1">
    <citation type="submission" date="2012-11" db="EMBL/GenBank/DDBJ databases">
        <authorList>
            <person name="Becker E.A."/>
            <person name="Seitzer P."/>
            <person name="Tritt A."/>
            <person name="Larsen D."/>
            <person name="Yao A."/>
            <person name="Wu D."/>
            <person name="Darling A."/>
            <person name="Eisen J.A."/>
            <person name="Facciotti M.T."/>
        </authorList>
    </citation>
    <scope>NUCLEOTIDE SEQUENCE [LARGE SCALE GENOMIC DNA]</scope>
    <source>
        <strain evidence="2">ATCC 29605 / DSM 3757 / JCM 8879 / NBRC 14742 / NCIMB 2012 / VKM B-1768 / DS2</strain>
    </source>
</reference>
<evidence type="ECO:0000313" key="1">
    <source>
        <dbReference type="EMBL" id="ELY26457.1"/>
    </source>
</evidence>
<protein>
    <submittedName>
        <fullName evidence="1">Uncharacterized protein</fullName>
    </submittedName>
</protein>
<accession>A0A384K9S7</accession>
<dbReference type="KEGG" id="hvo:HVO_0678"/>
<proteinExistence type="predicted"/>
<sequence length="37" mass="3960">MFCGTPPGGDGDARTLHGYFPRDAAVDYWDGEPTTGE</sequence>
<evidence type="ECO:0000313" key="2">
    <source>
        <dbReference type="Proteomes" id="UP000011532"/>
    </source>
</evidence>
<dbReference type="Proteomes" id="UP000011532">
    <property type="component" value="Unassembled WGS sequence"/>
</dbReference>
<name>A0A384K9S7_HALVD</name>